<sequence>MPCRHRETARYRYEVSLLSSKGFGGTARKSFLYSVILLTKRCNMQVFIMRHGDAALDAASDAQRPLTLCGQDESRQIASWLNDQSVDVDRVLVSPYLRAGQTLAVVREVLTLPAEQEVMPELTPGGDAAFVSCYLQALAKEDCAAVLVISHLPLVGYLVAELCPGQCPPMFATSAIACVDLDDETGKGTFDWQVSPTQLLAKACHG</sequence>
<accession>A0ABP1YH83</accession>
<dbReference type="InterPro" id="IPR013078">
    <property type="entry name" value="His_Pase_superF_clade-1"/>
</dbReference>
<protein>
    <submittedName>
        <fullName evidence="1">Phosphohistidine phosphatase</fullName>
        <ecNumber evidence="1">3.1.3.-</ecNumber>
    </submittedName>
</protein>
<gene>
    <name evidence="1" type="primary">sixA</name>
    <name evidence="1" type="ORF">ERS137959_04046</name>
</gene>
<reference evidence="1 2" key="1">
    <citation type="submission" date="2015-03" db="EMBL/GenBank/DDBJ databases">
        <authorList>
            <consortium name="Pathogen Informatics"/>
            <person name="Murphy D."/>
        </authorList>
    </citation>
    <scope>NUCLEOTIDE SEQUENCE [LARGE SCALE GENOMIC DNA]</scope>
    <source>
        <strain evidence="1 2">IP05342</strain>
    </source>
</reference>
<evidence type="ECO:0000313" key="2">
    <source>
        <dbReference type="Proteomes" id="UP000041601"/>
    </source>
</evidence>
<dbReference type="Pfam" id="PF00300">
    <property type="entry name" value="His_Phos_1"/>
    <property type="match status" value="1"/>
</dbReference>
<dbReference type="EMBL" id="CPXJ01000066">
    <property type="protein sequence ID" value="CNE53771.1"/>
    <property type="molecule type" value="Genomic_DNA"/>
</dbReference>
<dbReference type="Proteomes" id="UP000041601">
    <property type="component" value="Unassembled WGS sequence"/>
</dbReference>
<organism evidence="1 2">
    <name type="scientific">Yersinia enterocolitica</name>
    <dbReference type="NCBI Taxonomy" id="630"/>
    <lineage>
        <taxon>Bacteria</taxon>
        <taxon>Pseudomonadati</taxon>
        <taxon>Pseudomonadota</taxon>
        <taxon>Gammaproteobacteria</taxon>
        <taxon>Enterobacterales</taxon>
        <taxon>Yersiniaceae</taxon>
        <taxon>Yersinia</taxon>
    </lineage>
</organism>
<dbReference type="InterPro" id="IPR029033">
    <property type="entry name" value="His_PPase_superfam"/>
</dbReference>
<dbReference type="SUPFAM" id="SSF53254">
    <property type="entry name" value="Phosphoglycerate mutase-like"/>
    <property type="match status" value="1"/>
</dbReference>
<dbReference type="GO" id="GO:0016787">
    <property type="term" value="F:hydrolase activity"/>
    <property type="evidence" value="ECO:0007669"/>
    <property type="project" value="UniProtKB-KW"/>
</dbReference>
<dbReference type="CDD" id="cd07067">
    <property type="entry name" value="HP_PGM_like"/>
    <property type="match status" value="1"/>
</dbReference>
<evidence type="ECO:0000313" key="1">
    <source>
        <dbReference type="EMBL" id="CNE53771.1"/>
    </source>
</evidence>
<comment type="caution">
    <text evidence="1">The sequence shown here is derived from an EMBL/GenBank/DDBJ whole genome shotgun (WGS) entry which is preliminary data.</text>
</comment>
<name>A0ABP1YH83_YEREN</name>
<dbReference type="Gene3D" id="3.40.50.1240">
    <property type="entry name" value="Phosphoglycerate mutase-like"/>
    <property type="match status" value="1"/>
</dbReference>
<dbReference type="InterPro" id="IPR004449">
    <property type="entry name" value="SixA"/>
</dbReference>
<dbReference type="EC" id="3.1.3.-" evidence="1"/>
<proteinExistence type="predicted"/>
<keyword evidence="2" id="KW-1185">Reference proteome</keyword>
<keyword evidence="1" id="KW-0378">Hydrolase</keyword>
<dbReference type="NCBIfam" id="TIGR00249">
    <property type="entry name" value="sixA"/>
    <property type="match status" value="1"/>
</dbReference>